<feature type="region of interest" description="Disordered" evidence="4">
    <location>
        <begin position="268"/>
        <end position="288"/>
    </location>
</feature>
<evidence type="ECO:0000259" key="6">
    <source>
        <dbReference type="SMART" id="SM01383"/>
    </source>
</evidence>
<proteinExistence type="inferred from homology"/>
<name>A0A6P8ICV9_ACTTE</name>
<feature type="compositionally biased region" description="Basic residues" evidence="4">
    <location>
        <begin position="75"/>
        <end position="95"/>
    </location>
</feature>
<dbReference type="SUPFAM" id="SSF50249">
    <property type="entry name" value="Nucleic acid-binding proteins"/>
    <property type="match status" value="1"/>
</dbReference>
<reference evidence="8" key="1">
    <citation type="submission" date="2025-08" db="UniProtKB">
        <authorList>
            <consortium name="RefSeq"/>
        </authorList>
    </citation>
    <scope>IDENTIFICATION</scope>
    <source>
        <tissue evidence="8">Tentacle</tissue>
    </source>
</reference>
<evidence type="ECO:0000256" key="4">
    <source>
        <dbReference type="SAM" id="MobiDB-lite"/>
    </source>
</evidence>
<dbReference type="InterPro" id="IPR005880">
    <property type="entry name" value="Ribosomal_uL2_bac/org-type"/>
</dbReference>
<dbReference type="Gene3D" id="2.40.50.140">
    <property type="entry name" value="Nucleic acid-binding proteins"/>
    <property type="match status" value="1"/>
</dbReference>
<gene>
    <name evidence="8" type="primary">LOC116299212</name>
</gene>
<feature type="domain" description="Large ribosomal subunit protein uL2 RNA-binding" evidence="6">
    <location>
        <begin position="82"/>
        <end position="167"/>
    </location>
</feature>
<keyword evidence="7" id="KW-1185">Reference proteome</keyword>
<dbReference type="InterPro" id="IPR014722">
    <property type="entry name" value="Rib_uL2_dom2"/>
</dbReference>
<evidence type="ECO:0000256" key="3">
    <source>
        <dbReference type="ARBA" id="ARBA00023274"/>
    </source>
</evidence>
<feature type="region of interest" description="Disordered" evidence="4">
    <location>
        <begin position="73"/>
        <end position="95"/>
    </location>
</feature>
<keyword evidence="3" id="KW-0687">Ribonucleoprotein</keyword>
<dbReference type="FunCoup" id="A0A6P8ICV9">
    <property type="interactions" value="1327"/>
</dbReference>
<dbReference type="NCBIfam" id="TIGR01171">
    <property type="entry name" value="rplB_bact"/>
    <property type="match status" value="1"/>
</dbReference>
<dbReference type="FunFam" id="2.30.30.30:FF:000001">
    <property type="entry name" value="50S ribosomal protein L2"/>
    <property type="match status" value="1"/>
</dbReference>
<evidence type="ECO:0000259" key="5">
    <source>
        <dbReference type="SMART" id="SM01382"/>
    </source>
</evidence>
<dbReference type="GO" id="GO:0003723">
    <property type="term" value="F:RNA binding"/>
    <property type="evidence" value="ECO:0007669"/>
    <property type="project" value="InterPro"/>
</dbReference>
<dbReference type="InterPro" id="IPR022666">
    <property type="entry name" value="Ribosomal_uL2_RNA-bd_dom"/>
</dbReference>
<dbReference type="GO" id="GO:0016740">
    <property type="term" value="F:transferase activity"/>
    <property type="evidence" value="ECO:0007669"/>
    <property type="project" value="InterPro"/>
</dbReference>
<comment type="similarity">
    <text evidence="1">Belongs to the universal ribosomal protein uL2 family.</text>
</comment>
<dbReference type="InterPro" id="IPR002171">
    <property type="entry name" value="Ribosomal_uL2"/>
</dbReference>
<dbReference type="SMART" id="SM01383">
    <property type="entry name" value="Ribosomal_L2"/>
    <property type="match status" value="1"/>
</dbReference>
<dbReference type="OrthoDB" id="10267824at2759"/>
<dbReference type="InParanoid" id="A0A6P8ICV9"/>
<dbReference type="PANTHER" id="PTHR13691:SF73">
    <property type="entry name" value="LARGE RIBOSOMAL SUBUNIT PROTEIN UL2M"/>
    <property type="match status" value="1"/>
</dbReference>
<protein>
    <submittedName>
        <fullName evidence="8">39S ribosomal protein L2, mitochondrial-like</fullName>
    </submittedName>
</protein>
<dbReference type="FunFam" id="2.40.50.140:FF:000921">
    <property type="match status" value="1"/>
</dbReference>
<dbReference type="InterPro" id="IPR022669">
    <property type="entry name" value="Ribosomal_uL2_C"/>
</dbReference>
<dbReference type="GO" id="GO:0005762">
    <property type="term" value="C:mitochondrial large ribosomal subunit"/>
    <property type="evidence" value="ECO:0007669"/>
    <property type="project" value="TreeGrafter"/>
</dbReference>
<dbReference type="GO" id="GO:0032543">
    <property type="term" value="P:mitochondrial translation"/>
    <property type="evidence" value="ECO:0007669"/>
    <property type="project" value="TreeGrafter"/>
</dbReference>
<dbReference type="Pfam" id="PF00181">
    <property type="entry name" value="Ribosomal_L2_N"/>
    <property type="match status" value="1"/>
</dbReference>
<dbReference type="GO" id="GO:0003735">
    <property type="term" value="F:structural constituent of ribosome"/>
    <property type="evidence" value="ECO:0007669"/>
    <property type="project" value="InterPro"/>
</dbReference>
<organism evidence="7 8">
    <name type="scientific">Actinia tenebrosa</name>
    <name type="common">Australian red waratah sea anemone</name>
    <dbReference type="NCBI Taxonomy" id="6105"/>
    <lineage>
        <taxon>Eukaryota</taxon>
        <taxon>Metazoa</taxon>
        <taxon>Cnidaria</taxon>
        <taxon>Anthozoa</taxon>
        <taxon>Hexacorallia</taxon>
        <taxon>Actiniaria</taxon>
        <taxon>Actiniidae</taxon>
        <taxon>Actinia</taxon>
    </lineage>
</organism>
<dbReference type="GeneID" id="116299212"/>
<dbReference type="PANTHER" id="PTHR13691">
    <property type="entry name" value="RIBOSOMAL PROTEIN L2"/>
    <property type="match status" value="1"/>
</dbReference>
<dbReference type="SMART" id="SM01382">
    <property type="entry name" value="Ribosomal_L2_C"/>
    <property type="match status" value="1"/>
</dbReference>
<dbReference type="KEGG" id="aten:116299212"/>
<dbReference type="InterPro" id="IPR008991">
    <property type="entry name" value="Translation_prot_SH3-like_sf"/>
</dbReference>
<dbReference type="RefSeq" id="XP_031563702.1">
    <property type="nucleotide sequence ID" value="XM_031707842.1"/>
</dbReference>
<dbReference type="AlphaFoldDB" id="A0A6P8ICV9"/>
<evidence type="ECO:0000313" key="8">
    <source>
        <dbReference type="RefSeq" id="XP_031563702.1"/>
    </source>
</evidence>
<dbReference type="Proteomes" id="UP000515163">
    <property type="component" value="Unplaced"/>
</dbReference>
<dbReference type="Pfam" id="PF03947">
    <property type="entry name" value="Ribosomal_L2_C"/>
    <property type="match status" value="1"/>
</dbReference>
<dbReference type="Gene3D" id="2.30.30.30">
    <property type="match status" value="1"/>
</dbReference>
<feature type="domain" description="Large ribosomal subunit protein uL2 C-terminal" evidence="5">
    <location>
        <begin position="178"/>
        <end position="286"/>
    </location>
</feature>
<dbReference type="InterPro" id="IPR012340">
    <property type="entry name" value="NA-bd_OB-fold"/>
</dbReference>
<keyword evidence="2" id="KW-0689">Ribosomal protein</keyword>
<accession>A0A6P8ICV9</accession>
<evidence type="ECO:0000256" key="1">
    <source>
        <dbReference type="ARBA" id="ARBA00005636"/>
    </source>
</evidence>
<evidence type="ECO:0000256" key="2">
    <source>
        <dbReference type="ARBA" id="ARBA00022980"/>
    </source>
</evidence>
<evidence type="ECO:0000313" key="7">
    <source>
        <dbReference type="Proteomes" id="UP000515163"/>
    </source>
</evidence>
<dbReference type="SUPFAM" id="SSF50104">
    <property type="entry name" value="Translation proteins SH3-like domain"/>
    <property type="match status" value="1"/>
</dbReference>
<sequence>MAGLCKHLVNTMASRLNSSYWFTIRGLAAAVSNSQVSAFSTSSPLVGRTHYSFMKIPRSIPNMPVPRYLKDGTMRRHKGRSGRNHSGKISIRHRGGGHSQTYRIIDFVRAPFMKGAENPPLIKEKVLQVGYDPCRSARIALVAGNGSNRQKLLIAPDTVQVGDIVTSHRGKPESLALLKPGDAYPLKYLPIGTVVHNIELKPGKGAQLARAAGTSAQLIRKSKDTAVVRLPSKEEKVISDLCMASVGRVSNIDRKNRVIGKAGRNRWLNRRPKGQTGIDRTHWKKKRV</sequence>